<proteinExistence type="evidence at transcript level"/>
<organism evidence="1">
    <name type="scientific">Nosema pernyi</name>
    <dbReference type="NCBI Taxonomy" id="1112939"/>
    <lineage>
        <taxon>Eukaryota</taxon>
        <taxon>Fungi</taxon>
        <taxon>Fungi incertae sedis</taxon>
        <taxon>Microsporidia</taxon>
        <taxon>Nosematidae</taxon>
        <taxon>Nosema</taxon>
    </lineage>
</organism>
<keyword evidence="1" id="KW-0347">Helicase</keyword>
<accession>A0A0N7ABT2</accession>
<dbReference type="EMBL" id="KJ210765">
    <property type="protein sequence ID" value="AJA32493.1"/>
    <property type="molecule type" value="mRNA"/>
</dbReference>
<name>A0A0N7ABT2_9MICR</name>
<evidence type="ECO:0000313" key="1">
    <source>
        <dbReference type="EMBL" id="AJA32493.1"/>
    </source>
</evidence>
<keyword evidence="1" id="KW-0067">ATP-binding</keyword>
<dbReference type="AlphaFoldDB" id="A0A0N7ABT2"/>
<dbReference type="GO" id="GO:0004386">
    <property type="term" value="F:helicase activity"/>
    <property type="evidence" value="ECO:0007669"/>
    <property type="project" value="UniProtKB-KW"/>
</dbReference>
<sequence length="230" mass="27309">MVYLSKLGDRSRFYIQESKLRIYFQDDNLRVLYKYKDEEIVDLNAEYLFKYEILPQSVSILENGCKNNMGISVILFLIFQIDELREEVVDPKYRNRKDIELGLKYIKTCNLMKNLQDDTNKDIVDPVSNVLNLFIDICSKKKYLKTMINTIFILQKMNKLQDKCFKIVIDEENVLLDLSFTKDYPFTFFVIFEDCSYFLLELKTPGIYQIGTKGRKMYILCNKVKGYEVV</sequence>
<reference evidence="1" key="1">
    <citation type="journal article" date="2015" name="Parasitol. Res.">
        <title>Morphological and molecular characterization of Nosema pernyi, a microsporidian parasite in Antheraea pernyi.</title>
        <authorList>
            <person name="Wang Y."/>
            <person name="Liu W."/>
            <person name="Jiang Y."/>
            <person name="Huang L."/>
            <person name="Irfan M."/>
            <person name="Shi S."/>
            <person name="Yang R."/>
            <person name="Qin L."/>
        </authorList>
    </citation>
    <scope>NUCLEOTIDE SEQUENCE</scope>
</reference>
<keyword evidence="1" id="KW-0378">Hydrolase</keyword>
<keyword evidence="1" id="KW-0547">Nucleotide-binding</keyword>
<protein>
    <submittedName>
        <fullName evidence="1">Pre-mRNA splicing helicase</fullName>
    </submittedName>
</protein>